<keyword evidence="3" id="KW-1185">Reference proteome</keyword>
<protein>
    <submittedName>
        <fullName evidence="2">DUF2680 domain-containing protein</fullName>
    </submittedName>
</protein>
<evidence type="ECO:0000313" key="3">
    <source>
        <dbReference type="Proteomes" id="UP000574276"/>
    </source>
</evidence>
<accession>A0A839K271</accession>
<evidence type="ECO:0000256" key="1">
    <source>
        <dbReference type="SAM" id="SignalP"/>
    </source>
</evidence>
<dbReference type="Pfam" id="PF10925">
    <property type="entry name" value="DUF2680"/>
    <property type="match status" value="1"/>
</dbReference>
<proteinExistence type="predicted"/>
<name>A0A839K271_9FIRM</name>
<feature type="signal peptide" evidence="1">
    <location>
        <begin position="1"/>
        <end position="27"/>
    </location>
</feature>
<dbReference type="Proteomes" id="UP000574276">
    <property type="component" value="Unassembled WGS sequence"/>
</dbReference>
<dbReference type="InterPro" id="IPR024485">
    <property type="entry name" value="DUF2680"/>
</dbReference>
<dbReference type="RefSeq" id="WP_228353612.1">
    <property type="nucleotide sequence ID" value="NZ_JACEGA010000001.1"/>
</dbReference>
<reference evidence="2 3" key="1">
    <citation type="submission" date="2020-07" db="EMBL/GenBank/DDBJ databases">
        <title>Characterization and genome sequencing of isolate MD1, a novel member within the family Lachnospiraceae.</title>
        <authorList>
            <person name="Rettenmaier R."/>
            <person name="Di Bello L."/>
            <person name="Zinser C."/>
            <person name="Scheitz K."/>
            <person name="Liebl W."/>
            <person name="Zverlov V."/>
        </authorList>
    </citation>
    <scope>NUCLEOTIDE SEQUENCE [LARGE SCALE GENOMIC DNA]</scope>
    <source>
        <strain evidence="2 3">MD1</strain>
    </source>
</reference>
<sequence>MSRVKVCSMAIACLVSIIGMSPVSTFAAETDSESVTLTETDEIQQDKKEEQKDIFRDKKKEAREKWDTLSEKQKDEVYQLLEKNMKIQYEIMDKLVDLGVLHKEDVTVMKANMAERLERAKEKGEFPLFKEKKRKSN</sequence>
<evidence type="ECO:0000313" key="2">
    <source>
        <dbReference type="EMBL" id="MBB2184013.1"/>
    </source>
</evidence>
<organism evidence="2 3">
    <name type="scientific">Variimorphobacter saccharofermentans</name>
    <dbReference type="NCBI Taxonomy" id="2755051"/>
    <lineage>
        <taxon>Bacteria</taxon>
        <taxon>Bacillati</taxon>
        <taxon>Bacillota</taxon>
        <taxon>Clostridia</taxon>
        <taxon>Lachnospirales</taxon>
        <taxon>Lachnospiraceae</taxon>
        <taxon>Variimorphobacter</taxon>
    </lineage>
</organism>
<keyword evidence="1" id="KW-0732">Signal</keyword>
<dbReference type="AlphaFoldDB" id="A0A839K271"/>
<gene>
    <name evidence="2" type="ORF">H0486_14125</name>
</gene>
<feature type="chain" id="PRO_5032846874" evidence="1">
    <location>
        <begin position="28"/>
        <end position="137"/>
    </location>
</feature>
<comment type="caution">
    <text evidence="2">The sequence shown here is derived from an EMBL/GenBank/DDBJ whole genome shotgun (WGS) entry which is preliminary data.</text>
</comment>
<dbReference type="EMBL" id="JACEGA010000001">
    <property type="protein sequence ID" value="MBB2184013.1"/>
    <property type="molecule type" value="Genomic_DNA"/>
</dbReference>